<comment type="caution">
    <text evidence="2">The sequence shown here is derived from an EMBL/GenBank/DDBJ whole genome shotgun (WGS) entry which is preliminary data.</text>
</comment>
<evidence type="ECO:0000256" key="1">
    <source>
        <dbReference type="SAM" id="Phobius"/>
    </source>
</evidence>
<dbReference type="Proteomes" id="UP000314294">
    <property type="component" value="Unassembled WGS sequence"/>
</dbReference>
<proteinExistence type="predicted"/>
<dbReference type="AlphaFoldDB" id="A0A4Z2GNZ8"/>
<evidence type="ECO:0000313" key="3">
    <source>
        <dbReference type="Proteomes" id="UP000314294"/>
    </source>
</evidence>
<keyword evidence="3" id="KW-1185">Reference proteome</keyword>
<gene>
    <name evidence="2" type="ORF">EYF80_034905</name>
</gene>
<keyword evidence="1" id="KW-0472">Membrane</keyword>
<evidence type="ECO:0000313" key="2">
    <source>
        <dbReference type="EMBL" id="TNN54875.1"/>
    </source>
</evidence>
<dbReference type="EMBL" id="SRLO01000472">
    <property type="protein sequence ID" value="TNN54875.1"/>
    <property type="molecule type" value="Genomic_DNA"/>
</dbReference>
<reference evidence="2 3" key="1">
    <citation type="submission" date="2019-03" db="EMBL/GenBank/DDBJ databases">
        <title>First draft genome of Liparis tanakae, snailfish: a comprehensive survey of snailfish specific genes.</title>
        <authorList>
            <person name="Kim W."/>
            <person name="Song I."/>
            <person name="Jeong J.-H."/>
            <person name="Kim D."/>
            <person name="Kim S."/>
            <person name="Ryu S."/>
            <person name="Song J.Y."/>
            <person name="Lee S.K."/>
        </authorList>
    </citation>
    <scope>NUCLEOTIDE SEQUENCE [LARGE SCALE GENOMIC DNA]</scope>
    <source>
        <tissue evidence="2">Muscle</tissue>
    </source>
</reference>
<name>A0A4Z2GNZ8_9TELE</name>
<keyword evidence="1" id="KW-1133">Transmembrane helix</keyword>
<accession>A0A4Z2GNZ8</accession>
<protein>
    <submittedName>
        <fullName evidence="2">Uncharacterized protein</fullName>
    </submittedName>
</protein>
<sequence>MARSLALIGADLRLEISRDVKNTQSDTSTRPSADKVRHAKAAALKHKPLEAVFRPARFPSHLHGLTSLLSVRQQLDGDGPAVLHGVLQVDEGVAHVAADAALPTDRHRAGFTEEEEHLRRKKTNGGRISCVNHFKIIVIIIIIISLTLQKLKRSEPPHLLGEFKERGGGGGSPIKGGERMCLLVDNVIANRLPLSPGVPILTCGLAIMWSAGGFYKAETKMKVTPLRGKRTLMRFTLK</sequence>
<feature type="transmembrane region" description="Helical" evidence="1">
    <location>
        <begin position="198"/>
        <end position="217"/>
    </location>
</feature>
<organism evidence="2 3">
    <name type="scientific">Liparis tanakae</name>
    <name type="common">Tanaka's snailfish</name>
    <dbReference type="NCBI Taxonomy" id="230148"/>
    <lineage>
        <taxon>Eukaryota</taxon>
        <taxon>Metazoa</taxon>
        <taxon>Chordata</taxon>
        <taxon>Craniata</taxon>
        <taxon>Vertebrata</taxon>
        <taxon>Euteleostomi</taxon>
        <taxon>Actinopterygii</taxon>
        <taxon>Neopterygii</taxon>
        <taxon>Teleostei</taxon>
        <taxon>Neoteleostei</taxon>
        <taxon>Acanthomorphata</taxon>
        <taxon>Eupercaria</taxon>
        <taxon>Perciformes</taxon>
        <taxon>Cottioidei</taxon>
        <taxon>Cottales</taxon>
        <taxon>Liparidae</taxon>
        <taxon>Liparis</taxon>
    </lineage>
</organism>
<feature type="transmembrane region" description="Helical" evidence="1">
    <location>
        <begin position="128"/>
        <end position="148"/>
    </location>
</feature>
<keyword evidence="1" id="KW-0812">Transmembrane</keyword>